<dbReference type="eggNOG" id="ENOG5032TY6">
    <property type="taxonomic scope" value="Bacteria"/>
</dbReference>
<sequence length="165" mass="18759">MSQTTMSQTIMSQTIITDNEVPSDASAEAETPAVLVPVAPSMLPVIKGNEPRFGTGDTVHVRRVIGPAYTRTPRYVMGAKGTISRALGEFLNPDDIAYGRFTPKKMLYRVRFRQVDLWPDYKGPPNDTLEIELFEHWLTLNPKDKTDDQLPWYRRVAPGRRKRRA</sequence>
<dbReference type="Gene3D" id="2.30.30.50">
    <property type="match status" value="1"/>
</dbReference>
<name>E3I8A8_RHOVT</name>
<feature type="domain" description="Nitrile hydratase beta subunit" evidence="1">
    <location>
        <begin position="49"/>
        <end position="139"/>
    </location>
</feature>
<dbReference type="STRING" id="648757.Rvan_0451"/>
<reference evidence="3" key="1">
    <citation type="journal article" date="2011" name="J. Bacteriol.">
        <title>Genome sequences of eight morphologically diverse alphaproteobacteria.</title>
        <authorList>
            <consortium name="US DOE Joint Genome Institute"/>
            <person name="Brown P.J."/>
            <person name="Kysela D.T."/>
            <person name="Buechlein A."/>
            <person name="Hemmerich C."/>
            <person name="Brun Y.V."/>
        </authorList>
    </citation>
    <scope>NUCLEOTIDE SEQUENCE [LARGE SCALE GENOMIC DNA]</scope>
    <source>
        <strain evidence="3">ATCC 17100 / ATH 3.1.1 / DSM 162 / LMG 4299</strain>
    </source>
</reference>
<organism evidence="2 3">
    <name type="scientific">Rhodomicrobium vannielii (strain ATCC 17100 / DSM 162 / LMG 4299 / NCIMB 10020 / ATH 3.1.1)</name>
    <dbReference type="NCBI Taxonomy" id="648757"/>
    <lineage>
        <taxon>Bacteria</taxon>
        <taxon>Pseudomonadati</taxon>
        <taxon>Pseudomonadota</taxon>
        <taxon>Alphaproteobacteria</taxon>
        <taxon>Hyphomicrobiales</taxon>
        <taxon>Hyphomicrobiaceae</taxon>
        <taxon>Rhodomicrobium</taxon>
    </lineage>
</organism>
<dbReference type="InterPro" id="IPR024690">
    <property type="entry name" value="CN_hydtase_beta_dom_C"/>
</dbReference>
<dbReference type="InterPro" id="IPR008990">
    <property type="entry name" value="Elect_transpt_acc-like_dom_sf"/>
</dbReference>
<dbReference type="RefSeq" id="WP_013418137.1">
    <property type="nucleotide sequence ID" value="NC_014664.1"/>
</dbReference>
<dbReference type="HOGENOM" id="CLU_1609534_0_0_5"/>
<gene>
    <name evidence="2" type="ordered locus">Rvan_0451</name>
</gene>
<evidence type="ECO:0000313" key="2">
    <source>
        <dbReference type="EMBL" id="ADP69733.1"/>
    </source>
</evidence>
<dbReference type="EMBL" id="CP002292">
    <property type="protein sequence ID" value="ADP69733.1"/>
    <property type="molecule type" value="Genomic_DNA"/>
</dbReference>
<protein>
    <recommendedName>
        <fullName evidence="1">Nitrile hydratase beta subunit domain-containing protein</fullName>
    </recommendedName>
</protein>
<dbReference type="SUPFAM" id="SSF50090">
    <property type="entry name" value="Electron transport accessory proteins"/>
    <property type="match status" value="1"/>
</dbReference>
<evidence type="ECO:0000259" key="1">
    <source>
        <dbReference type="Pfam" id="PF02211"/>
    </source>
</evidence>
<dbReference type="KEGG" id="rva:Rvan_0451"/>
<keyword evidence="3" id="KW-1185">Reference proteome</keyword>
<proteinExistence type="predicted"/>
<dbReference type="Proteomes" id="UP000001399">
    <property type="component" value="Chromosome"/>
</dbReference>
<evidence type="ECO:0000313" key="3">
    <source>
        <dbReference type="Proteomes" id="UP000001399"/>
    </source>
</evidence>
<accession>E3I8A8</accession>
<dbReference type="Pfam" id="PF02211">
    <property type="entry name" value="NHase_beta_C"/>
    <property type="match status" value="1"/>
</dbReference>
<dbReference type="AlphaFoldDB" id="E3I8A8"/>